<feature type="domain" description="SusD-like N-terminal" evidence="8">
    <location>
        <begin position="74"/>
        <end position="216"/>
    </location>
</feature>
<dbReference type="Proteomes" id="UP000181981">
    <property type="component" value="Unassembled WGS sequence"/>
</dbReference>
<feature type="signal peptide" evidence="6">
    <location>
        <begin position="1"/>
        <end position="21"/>
    </location>
</feature>
<proteinExistence type="inferred from homology"/>
<dbReference type="Pfam" id="PF14322">
    <property type="entry name" value="SusD-like_3"/>
    <property type="match status" value="1"/>
</dbReference>
<keyword evidence="5" id="KW-0998">Cell outer membrane</keyword>
<organism evidence="10 12">
    <name type="scientific">Draconibacterium orientale</name>
    <dbReference type="NCBI Taxonomy" id="1168034"/>
    <lineage>
        <taxon>Bacteria</taxon>
        <taxon>Pseudomonadati</taxon>
        <taxon>Bacteroidota</taxon>
        <taxon>Bacteroidia</taxon>
        <taxon>Marinilabiliales</taxon>
        <taxon>Prolixibacteraceae</taxon>
        <taxon>Draconibacterium</taxon>
    </lineage>
</organism>
<evidence type="ECO:0000313" key="12">
    <source>
        <dbReference type="Proteomes" id="UP000181981"/>
    </source>
</evidence>
<keyword evidence="11" id="KW-1185">Reference proteome</keyword>
<name>X5DZE7_9BACT</name>
<dbReference type="Pfam" id="PF07980">
    <property type="entry name" value="SusD_RagB"/>
    <property type="match status" value="1"/>
</dbReference>
<dbReference type="HOGENOM" id="CLU_015553_0_3_10"/>
<comment type="similarity">
    <text evidence="2">Belongs to the SusD family.</text>
</comment>
<evidence type="ECO:0000313" key="10">
    <source>
        <dbReference type="EMBL" id="SET05383.1"/>
    </source>
</evidence>
<evidence type="ECO:0000313" key="11">
    <source>
        <dbReference type="Proteomes" id="UP000023772"/>
    </source>
</evidence>
<evidence type="ECO:0000259" key="7">
    <source>
        <dbReference type="Pfam" id="PF07980"/>
    </source>
</evidence>
<dbReference type="KEGG" id="dori:FH5T_15830"/>
<reference evidence="9 11" key="1">
    <citation type="submission" date="2014-03" db="EMBL/GenBank/DDBJ databases">
        <title>Complete genome sequence of a deeply braunched marine Bacteroidia bacterium Draconibacterium orientale type strain FH5T.</title>
        <authorList>
            <person name="Li X."/>
            <person name="Wang X."/>
            <person name="Xie Z."/>
            <person name="Du Z."/>
            <person name="Chen G."/>
        </authorList>
    </citation>
    <scope>NUCLEOTIDE SEQUENCE [LARGE SCALE GENOMIC DNA]</scope>
    <source>
        <strain evidence="9 11">FH5</strain>
    </source>
</reference>
<dbReference type="eggNOG" id="COG1435">
    <property type="taxonomic scope" value="Bacteria"/>
</dbReference>
<evidence type="ECO:0000256" key="4">
    <source>
        <dbReference type="ARBA" id="ARBA00023136"/>
    </source>
</evidence>
<keyword evidence="4" id="KW-0472">Membrane</keyword>
<dbReference type="RefSeq" id="WP_038560493.1">
    <property type="nucleotide sequence ID" value="NZ_FOHT01000005.1"/>
</dbReference>
<dbReference type="InterPro" id="IPR012944">
    <property type="entry name" value="SusD_RagB_dom"/>
</dbReference>
<sequence length="559" mass="63089">MKMIKNISILFLLALAIYSCEDDYLQVKNVDTGVAIEDLYSRYSQIQGVIWEAYSYLPDGLGELWLEGATDIAEATRESNAAQLYNLGTWTQFRNPDDVWATNFAGIDQVNRFLKNKDNVTLEEIKANSTDGDSTAYYKALDNMMLMEGEALFLKAFFYMELTQRYGGVPIFDEPLDYNDPSSWKNVQRNSVKECLDYIVELCDQANAIVTDDVHSRFSWYENGRITGSGIKALKAKATLYGASPLFKDAGSSITWEDAAEAAHAVIATGKFSLVSNYSDLFGSGNANSGEIIFKRRYGSINWFEYNQFPIAFVGSNGNSLTPTQNFVDAFEVTSDGTSEAFDWNNATHAVDPYANRDSRFYTTVVYNGSDFSSQNIETYTGGNSGLPKENATKTGYYLGKWVNKGIDLINATTANHTWAYSRYADILLMYAEAMYNAYGADADPEGYGMTALEAINLVRARSNVQALQASELNQAAIEHERMVELAFEGKRYWDVRRWKKATTYFNQPVTRIEITKNGDDFNYEVKTLENRVFSEKMNWYPIPQSEISKTGWEQNPSW</sequence>
<evidence type="ECO:0000256" key="5">
    <source>
        <dbReference type="ARBA" id="ARBA00023237"/>
    </source>
</evidence>
<dbReference type="EMBL" id="FOHT01000005">
    <property type="protein sequence ID" value="SET05383.1"/>
    <property type="molecule type" value="Genomic_DNA"/>
</dbReference>
<dbReference type="Proteomes" id="UP000023772">
    <property type="component" value="Chromosome"/>
</dbReference>
<comment type="subcellular location">
    <subcellularLocation>
        <location evidence="1">Cell outer membrane</location>
    </subcellularLocation>
</comment>
<keyword evidence="3 6" id="KW-0732">Signal</keyword>
<dbReference type="EMBL" id="CP007451">
    <property type="protein sequence ID" value="AHW60615.1"/>
    <property type="molecule type" value="Genomic_DNA"/>
</dbReference>
<gene>
    <name evidence="9" type="ORF">FH5T_15830</name>
    <name evidence="10" type="ORF">SAMN05444285_10584</name>
</gene>
<reference evidence="10 12" key="2">
    <citation type="submission" date="2016-10" db="EMBL/GenBank/DDBJ databases">
        <authorList>
            <person name="de Groot N.N."/>
        </authorList>
    </citation>
    <scope>NUCLEOTIDE SEQUENCE [LARGE SCALE GENOMIC DNA]</scope>
    <source>
        <strain evidence="10 12">DSM 25947</strain>
    </source>
</reference>
<protein>
    <submittedName>
        <fullName evidence="9">Carbohydrate-binding protein SusD</fullName>
    </submittedName>
    <submittedName>
        <fullName evidence="10">Starch-binding associating with outer membrane</fullName>
    </submittedName>
</protein>
<dbReference type="InterPro" id="IPR011990">
    <property type="entry name" value="TPR-like_helical_dom_sf"/>
</dbReference>
<dbReference type="PROSITE" id="PS51257">
    <property type="entry name" value="PROKAR_LIPOPROTEIN"/>
    <property type="match status" value="1"/>
</dbReference>
<evidence type="ECO:0000259" key="8">
    <source>
        <dbReference type="Pfam" id="PF14322"/>
    </source>
</evidence>
<dbReference type="STRING" id="1168034.FH5T_15830"/>
<dbReference type="AlphaFoldDB" id="X5DZE7"/>
<dbReference type="SUPFAM" id="SSF48452">
    <property type="entry name" value="TPR-like"/>
    <property type="match status" value="1"/>
</dbReference>
<evidence type="ECO:0000256" key="3">
    <source>
        <dbReference type="ARBA" id="ARBA00022729"/>
    </source>
</evidence>
<evidence type="ECO:0000313" key="9">
    <source>
        <dbReference type="EMBL" id="AHW60615.1"/>
    </source>
</evidence>
<evidence type="ECO:0000256" key="6">
    <source>
        <dbReference type="SAM" id="SignalP"/>
    </source>
</evidence>
<dbReference type="InterPro" id="IPR033985">
    <property type="entry name" value="SusD-like_N"/>
</dbReference>
<dbReference type="Gene3D" id="1.25.40.390">
    <property type="match status" value="1"/>
</dbReference>
<evidence type="ECO:0000256" key="2">
    <source>
        <dbReference type="ARBA" id="ARBA00006275"/>
    </source>
</evidence>
<feature type="chain" id="PRO_5010515239" evidence="6">
    <location>
        <begin position="22"/>
        <end position="559"/>
    </location>
</feature>
<dbReference type="OrthoDB" id="691231at2"/>
<feature type="domain" description="RagB/SusD" evidence="7">
    <location>
        <begin position="291"/>
        <end position="559"/>
    </location>
</feature>
<dbReference type="GO" id="GO:0009279">
    <property type="term" value="C:cell outer membrane"/>
    <property type="evidence" value="ECO:0007669"/>
    <property type="project" value="UniProtKB-SubCell"/>
</dbReference>
<evidence type="ECO:0000256" key="1">
    <source>
        <dbReference type="ARBA" id="ARBA00004442"/>
    </source>
</evidence>
<accession>X5DZE7</accession>